<keyword evidence="3" id="KW-1185">Reference proteome</keyword>
<organism evidence="2 4">
    <name type="scientific">Bradyrhizobium zhanjiangense</name>
    <dbReference type="NCBI Taxonomy" id="1325107"/>
    <lineage>
        <taxon>Bacteria</taxon>
        <taxon>Pseudomonadati</taxon>
        <taxon>Pseudomonadota</taxon>
        <taxon>Alphaproteobacteria</taxon>
        <taxon>Hyphomicrobiales</taxon>
        <taxon>Nitrobacteraceae</taxon>
        <taxon>Bradyrhizobium</taxon>
    </lineage>
</organism>
<gene>
    <name evidence="2" type="ORF">EAS61_16305</name>
    <name evidence="1" type="ORF">EAS62_23410</name>
</gene>
<evidence type="ECO:0000313" key="3">
    <source>
        <dbReference type="Proteomes" id="UP000289946"/>
    </source>
</evidence>
<dbReference type="EMBL" id="RDRA01000013">
    <property type="protein sequence ID" value="RXG92246.1"/>
    <property type="molecule type" value="Genomic_DNA"/>
</dbReference>
<protein>
    <submittedName>
        <fullName evidence="2">Uncharacterized protein</fullName>
    </submittedName>
</protein>
<accession>A0A4Q0QNZ7</accession>
<evidence type="ECO:0000313" key="1">
    <source>
        <dbReference type="EMBL" id="RXG92246.1"/>
    </source>
</evidence>
<dbReference type="EMBL" id="RKMK01000013">
    <property type="protein sequence ID" value="RXG96567.1"/>
    <property type="molecule type" value="Genomic_DNA"/>
</dbReference>
<dbReference type="AlphaFoldDB" id="A0A4Q0QNZ7"/>
<sequence>MIAMLSTDRSDAADNGTGTGLVPLMPTLQWVHKAPLPRPDPSFVTQLIANAEHMPQTSRLRRASSEDALMAYGSKRPLQSVSARTRQVA</sequence>
<dbReference type="Proteomes" id="UP000289946">
    <property type="component" value="Unassembled WGS sequence"/>
</dbReference>
<dbReference type="Proteomes" id="UP000290174">
    <property type="component" value="Unassembled WGS sequence"/>
</dbReference>
<evidence type="ECO:0000313" key="4">
    <source>
        <dbReference type="Proteomes" id="UP000290174"/>
    </source>
</evidence>
<reference evidence="2 4" key="1">
    <citation type="submission" date="2018-11" db="EMBL/GenBank/DDBJ databases">
        <title>Bradyrhizobium sp. nov., isolated from effective nodules of peanut in China.</title>
        <authorList>
            <person name="Li Y."/>
        </authorList>
    </citation>
    <scope>NUCLEOTIDE SEQUENCE [LARGE SCALE GENOMIC DNA]</scope>
    <source>
        <strain evidence="2 4">CCBAU 51770</strain>
        <strain evidence="1 3">CCBAU 51781</strain>
    </source>
</reference>
<proteinExistence type="predicted"/>
<evidence type="ECO:0000313" key="2">
    <source>
        <dbReference type="EMBL" id="RXG96567.1"/>
    </source>
</evidence>
<name>A0A4Q0QNZ7_9BRAD</name>
<comment type="caution">
    <text evidence="2">The sequence shown here is derived from an EMBL/GenBank/DDBJ whole genome shotgun (WGS) entry which is preliminary data.</text>
</comment>